<keyword evidence="4" id="KW-1185">Reference proteome</keyword>
<dbReference type="AlphaFoldDB" id="A0AAV7WQ34"/>
<dbReference type="EMBL" id="JANPWB010000001">
    <property type="protein sequence ID" value="KAJ1215031.1"/>
    <property type="molecule type" value="Genomic_DNA"/>
</dbReference>
<dbReference type="PROSITE" id="PS50175">
    <property type="entry name" value="ASP_PROT_RETROV"/>
    <property type="match status" value="1"/>
</dbReference>
<reference evidence="3" key="1">
    <citation type="journal article" date="2022" name="bioRxiv">
        <title>Sequencing and chromosome-scale assembly of the giantPleurodeles waltlgenome.</title>
        <authorList>
            <person name="Brown T."/>
            <person name="Elewa A."/>
            <person name="Iarovenko S."/>
            <person name="Subramanian E."/>
            <person name="Araus A.J."/>
            <person name="Petzold A."/>
            <person name="Susuki M."/>
            <person name="Suzuki K.-i.T."/>
            <person name="Hayashi T."/>
            <person name="Toyoda A."/>
            <person name="Oliveira C."/>
            <person name="Osipova E."/>
            <person name="Leigh N.D."/>
            <person name="Simon A."/>
            <person name="Yun M.H."/>
        </authorList>
    </citation>
    <scope>NUCLEOTIDE SEQUENCE</scope>
    <source>
        <strain evidence="3">20211129_DDA</strain>
        <tissue evidence="3">Liver</tissue>
    </source>
</reference>
<dbReference type="PROSITE" id="PS00141">
    <property type="entry name" value="ASP_PROTEASE"/>
    <property type="match status" value="1"/>
</dbReference>
<dbReference type="InterPro" id="IPR018061">
    <property type="entry name" value="Retropepsins"/>
</dbReference>
<evidence type="ECO:0000256" key="1">
    <source>
        <dbReference type="ARBA" id="ARBA00022801"/>
    </source>
</evidence>
<dbReference type="GO" id="GO:0006508">
    <property type="term" value="P:proteolysis"/>
    <property type="evidence" value="ECO:0007669"/>
    <property type="project" value="InterPro"/>
</dbReference>
<sequence>MEQEQVMLPQQVTGQKLNQSNNTVQQFLLHSENGINYDWVNESSDDEECVLAASLKVDQKVPYVKGKVIGHKVSFLVDTGATCSMVRTAEVPNLPLSGKTVQIVGVANQYLANPISELVQVKIGNFKGSHIFVVCDSSPVTLLGRDLLCKTGCSITCSNDGMEIQMNSDDENDPAPEAECEVINEEYPLISFFPVFTVKDIPPDLQGAVKEKVWDLTGKEIGLIKGVELVKVLIKLNLMFPQIPQYHMPQDIIEKVARIIAEFVNQGVLKEVMSSPCNSPIMGLKPVGKYGLFRI</sequence>
<dbReference type="GO" id="GO:0004190">
    <property type="term" value="F:aspartic-type endopeptidase activity"/>
    <property type="evidence" value="ECO:0007669"/>
    <property type="project" value="InterPro"/>
</dbReference>
<dbReference type="InterPro" id="IPR001969">
    <property type="entry name" value="Aspartic_peptidase_AS"/>
</dbReference>
<keyword evidence="1" id="KW-0378">Hydrolase</keyword>
<dbReference type="Gene3D" id="2.40.70.10">
    <property type="entry name" value="Acid Proteases"/>
    <property type="match status" value="1"/>
</dbReference>
<evidence type="ECO:0000259" key="2">
    <source>
        <dbReference type="PROSITE" id="PS50175"/>
    </source>
</evidence>
<proteinExistence type="predicted"/>
<feature type="domain" description="Peptidase A2" evidence="2">
    <location>
        <begin position="73"/>
        <end position="147"/>
    </location>
</feature>
<dbReference type="InterPro" id="IPR001995">
    <property type="entry name" value="Peptidase_A2_cat"/>
</dbReference>
<accession>A0AAV7WQ34</accession>
<dbReference type="Gene3D" id="3.10.10.10">
    <property type="entry name" value="HIV Type 1 Reverse Transcriptase, subunit A, domain 1"/>
    <property type="match status" value="1"/>
</dbReference>
<dbReference type="InterPro" id="IPR043502">
    <property type="entry name" value="DNA/RNA_pol_sf"/>
</dbReference>
<dbReference type="Pfam" id="PF00077">
    <property type="entry name" value="RVP"/>
    <property type="match status" value="1"/>
</dbReference>
<organism evidence="3 4">
    <name type="scientific">Pleurodeles waltl</name>
    <name type="common">Iberian ribbed newt</name>
    <dbReference type="NCBI Taxonomy" id="8319"/>
    <lineage>
        <taxon>Eukaryota</taxon>
        <taxon>Metazoa</taxon>
        <taxon>Chordata</taxon>
        <taxon>Craniata</taxon>
        <taxon>Vertebrata</taxon>
        <taxon>Euteleostomi</taxon>
        <taxon>Amphibia</taxon>
        <taxon>Batrachia</taxon>
        <taxon>Caudata</taxon>
        <taxon>Salamandroidea</taxon>
        <taxon>Salamandridae</taxon>
        <taxon>Pleurodelinae</taxon>
        <taxon>Pleurodeles</taxon>
    </lineage>
</organism>
<dbReference type="SUPFAM" id="SSF56672">
    <property type="entry name" value="DNA/RNA polymerases"/>
    <property type="match status" value="1"/>
</dbReference>
<evidence type="ECO:0000313" key="3">
    <source>
        <dbReference type="EMBL" id="KAJ1215031.1"/>
    </source>
</evidence>
<evidence type="ECO:0000313" key="4">
    <source>
        <dbReference type="Proteomes" id="UP001066276"/>
    </source>
</evidence>
<dbReference type="SUPFAM" id="SSF50630">
    <property type="entry name" value="Acid proteases"/>
    <property type="match status" value="1"/>
</dbReference>
<dbReference type="Proteomes" id="UP001066276">
    <property type="component" value="Chromosome 1_1"/>
</dbReference>
<protein>
    <recommendedName>
        <fullName evidence="2">Peptidase A2 domain-containing protein</fullName>
    </recommendedName>
</protein>
<gene>
    <name evidence="3" type="ORF">NDU88_002641</name>
</gene>
<dbReference type="InterPro" id="IPR021109">
    <property type="entry name" value="Peptidase_aspartic_dom_sf"/>
</dbReference>
<name>A0AAV7WQ34_PLEWA</name>
<comment type="caution">
    <text evidence="3">The sequence shown here is derived from an EMBL/GenBank/DDBJ whole genome shotgun (WGS) entry which is preliminary data.</text>
</comment>